<dbReference type="PROSITE" id="PS51186">
    <property type="entry name" value="GNAT"/>
    <property type="match status" value="1"/>
</dbReference>
<keyword evidence="7" id="KW-1185">Reference proteome</keyword>
<dbReference type="Proteomes" id="UP000247523">
    <property type="component" value="Unassembled WGS sequence"/>
</dbReference>
<keyword evidence="2" id="KW-0012">Acyltransferase</keyword>
<dbReference type="InterPro" id="IPR016181">
    <property type="entry name" value="Acyl_CoA_acyltransferase"/>
</dbReference>
<reference evidence="6 7" key="1">
    <citation type="journal article" date="2017" name="Genome Announc.">
        <title>Draft Genome Sequence of a Sporulating and Motile Strain of Lachnotalea glycerini Isolated from Water in Quebec City, Canada.</title>
        <authorList>
            <person name="Maheux A.F."/>
            <person name="Boudreau D.K."/>
            <person name="Berube E."/>
            <person name="Boissinot M."/>
            <person name="Raymond F."/>
            <person name="Brodeur S."/>
            <person name="Corbeil J."/>
            <person name="Isabel S."/>
            <person name="Omar R.F."/>
            <person name="Bergeron M.G."/>
        </authorList>
    </citation>
    <scope>NUCLEOTIDE SEQUENCE [LARGE SCALE GENOMIC DNA]</scope>
    <source>
        <strain evidence="6 7">CCRI-19302</strain>
    </source>
</reference>
<dbReference type="InterPro" id="IPR051531">
    <property type="entry name" value="N-acetyltransferase"/>
</dbReference>
<dbReference type="InterPro" id="IPR000182">
    <property type="entry name" value="GNAT_dom"/>
</dbReference>
<evidence type="ECO:0000256" key="1">
    <source>
        <dbReference type="ARBA" id="ARBA00022679"/>
    </source>
</evidence>
<evidence type="ECO:0000313" key="5">
    <source>
        <dbReference type="EMBL" id="PXV84915.1"/>
    </source>
</evidence>
<feature type="domain" description="N-acetyltransferase" evidence="4">
    <location>
        <begin position="10"/>
        <end position="182"/>
    </location>
</feature>
<evidence type="ECO:0000313" key="6">
    <source>
        <dbReference type="EMBL" id="RDY29906.1"/>
    </source>
</evidence>
<protein>
    <submittedName>
        <fullName evidence="5 6">N-acetyltransferase</fullName>
    </submittedName>
</protein>
<dbReference type="GO" id="GO:0005737">
    <property type="term" value="C:cytoplasm"/>
    <property type="evidence" value="ECO:0007669"/>
    <property type="project" value="TreeGrafter"/>
</dbReference>
<dbReference type="GO" id="GO:0008999">
    <property type="term" value="F:protein-N-terminal-alanine acetyltransferase activity"/>
    <property type="evidence" value="ECO:0007669"/>
    <property type="project" value="TreeGrafter"/>
</dbReference>
<dbReference type="Proteomes" id="UP000216411">
    <property type="component" value="Unassembled WGS sequence"/>
</dbReference>
<dbReference type="PANTHER" id="PTHR43792:SF8">
    <property type="entry name" value="[RIBOSOMAL PROTEIN US5]-ALANINE N-ACETYLTRANSFERASE"/>
    <property type="match status" value="1"/>
</dbReference>
<dbReference type="EMBL" id="NOKA02000057">
    <property type="protein sequence ID" value="RDY29906.1"/>
    <property type="molecule type" value="Genomic_DNA"/>
</dbReference>
<evidence type="ECO:0000313" key="7">
    <source>
        <dbReference type="Proteomes" id="UP000216411"/>
    </source>
</evidence>
<keyword evidence="1 6" id="KW-0808">Transferase</keyword>
<gene>
    <name evidence="5" type="ORF">C8E03_12145</name>
    <name evidence="6" type="ORF">CG710_017380</name>
</gene>
<name>A0A255IKN0_9FIRM</name>
<dbReference type="PANTHER" id="PTHR43792">
    <property type="entry name" value="GNAT FAMILY, PUTATIVE (AFU_ORTHOLOGUE AFUA_3G00765)-RELATED-RELATED"/>
    <property type="match status" value="1"/>
</dbReference>
<evidence type="ECO:0000259" key="4">
    <source>
        <dbReference type="PROSITE" id="PS51186"/>
    </source>
</evidence>
<comment type="caution">
    <text evidence="6">The sequence shown here is derived from an EMBL/GenBank/DDBJ whole genome shotgun (WGS) entry which is preliminary data.</text>
</comment>
<evidence type="ECO:0000256" key="3">
    <source>
        <dbReference type="ARBA" id="ARBA00038502"/>
    </source>
</evidence>
<dbReference type="EMBL" id="QICS01000021">
    <property type="protein sequence ID" value="PXV84915.1"/>
    <property type="molecule type" value="Genomic_DNA"/>
</dbReference>
<accession>A0A255IKN0</accession>
<evidence type="ECO:0000313" key="8">
    <source>
        <dbReference type="Proteomes" id="UP000247523"/>
    </source>
</evidence>
<dbReference type="AlphaFoldDB" id="A0A255IKN0"/>
<comment type="similarity">
    <text evidence="3">Belongs to the acetyltransferase family. RimJ subfamily.</text>
</comment>
<organism evidence="6 7">
    <name type="scientific">Lachnotalea glycerini</name>
    <dbReference type="NCBI Taxonomy" id="1763509"/>
    <lineage>
        <taxon>Bacteria</taxon>
        <taxon>Bacillati</taxon>
        <taxon>Bacillota</taxon>
        <taxon>Clostridia</taxon>
        <taxon>Lachnospirales</taxon>
        <taxon>Lachnospiraceae</taxon>
        <taxon>Lachnotalea</taxon>
    </lineage>
</organism>
<dbReference type="Gene3D" id="3.40.630.30">
    <property type="match status" value="1"/>
</dbReference>
<dbReference type="SUPFAM" id="SSF55729">
    <property type="entry name" value="Acyl-CoA N-acyltransferases (Nat)"/>
    <property type="match status" value="1"/>
</dbReference>
<dbReference type="Pfam" id="PF13302">
    <property type="entry name" value="Acetyltransf_3"/>
    <property type="match status" value="1"/>
</dbReference>
<reference evidence="5 8" key="2">
    <citation type="submission" date="2018-05" db="EMBL/GenBank/DDBJ databases">
        <title>Genomic Encyclopedia of Type Strains, Phase IV (KMG-IV): sequencing the most valuable type-strain genomes for metagenomic binning, comparative biology and taxonomic classification.</title>
        <authorList>
            <person name="Goeker M."/>
        </authorList>
    </citation>
    <scope>NUCLEOTIDE SEQUENCE [LARGE SCALE GENOMIC DNA]</scope>
    <source>
        <strain evidence="5 8">DSM 28816</strain>
    </source>
</reference>
<dbReference type="RefSeq" id="WP_094376976.1">
    <property type="nucleotide sequence ID" value="NZ_NOKA02000057.1"/>
</dbReference>
<proteinExistence type="inferred from homology"/>
<reference evidence="6" key="3">
    <citation type="submission" date="2018-07" db="EMBL/GenBank/DDBJ databases">
        <authorList>
            <person name="Quirk P.G."/>
            <person name="Krulwich T.A."/>
        </authorList>
    </citation>
    <scope>NUCLEOTIDE SEQUENCE</scope>
    <source>
        <strain evidence="6">CCRI-19302</strain>
    </source>
</reference>
<evidence type="ECO:0000256" key="2">
    <source>
        <dbReference type="ARBA" id="ARBA00023315"/>
    </source>
</evidence>
<sequence>MLTYYETNRLILQIITPNYAKKVLDFYVTNKDIFETYEPSRPENFYTEEYQKALLGYEYNSITKMQNVRFWVFKKEDPDKIIGTVSFSNIQPYIYSSCNIGYKFDKYYHHQGYAFEALNQLIDIIFNECHLHRINAYIMPNNTSSKRLIERIGFTLEGIARKCIIIQDNWEDHEQYSLIHDC</sequence>
<dbReference type="OrthoDB" id="9795206at2"/>